<keyword evidence="4" id="KW-0472">Membrane</keyword>
<dbReference type="InterPro" id="IPR016024">
    <property type="entry name" value="ARM-type_fold"/>
</dbReference>
<dbReference type="Pfam" id="PF12755">
    <property type="entry name" value="Vac14_Fab1_bd"/>
    <property type="match status" value="1"/>
</dbReference>
<dbReference type="GO" id="GO:0006661">
    <property type="term" value="P:phosphatidylinositol biosynthetic process"/>
    <property type="evidence" value="ECO:0007669"/>
    <property type="project" value="InterPro"/>
</dbReference>
<evidence type="ECO:0000256" key="4">
    <source>
        <dbReference type="ARBA" id="ARBA00023136"/>
    </source>
</evidence>
<name>A0A6T2BHA0_9EUGL</name>
<dbReference type="Pfam" id="PF11916">
    <property type="entry name" value="Vac14_Fig4_bd"/>
    <property type="match status" value="1"/>
</dbReference>
<dbReference type="PANTHER" id="PTHR16023">
    <property type="entry name" value="TAX1 BINDING PROTEIN-RELATED"/>
    <property type="match status" value="1"/>
</dbReference>
<protein>
    <recommendedName>
        <fullName evidence="5">Vacuolar protein 14 C-terminal Fig4-binding domain-containing protein</fullName>
    </recommendedName>
</protein>
<proteinExistence type="inferred from homology"/>
<evidence type="ECO:0000313" key="6">
    <source>
        <dbReference type="EMBL" id="CAE0816067.1"/>
    </source>
</evidence>
<evidence type="ECO:0000256" key="2">
    <source>
        <dbReference type="ARBA" id="ARBA00010225"/>
    </source>
</evidence>
<dbReference type="AlphaFoldDB" id="A0A6T2BHA0"/>
<dbReference type="EMBL" id="HBJA01077648">
    <property type="protein sequence ID" value="CAE0816067.1"/>
    <property type="molecule type" value="Transcribed_RNA"/>
</dbReference>
<evidence type="ECO:0000313" key="7">
    <source>
        <dbReference type="EMBL" id="CAE0816069.1"/>
    </source>
</evidence>
<evidence type="ECO:0000259" key="5">
    <source>
        <dbReference type="Pfam" id="PF11916"/>
    </source>
</evidence>
<dbReference type="PANTHER" id="PTHR16023:SF0">
    <property type="entry name" value="PROTEIN VAC14 HOMOLOG"/>
    <property type="match status" value="1"/>
</dbReference>
<accession>A0A6T2BHA0</accession>
<dbReference type="InterPro" id="IPR021841">
    <property type="entry name" value="VAC14_Fig4p-bd"/>
</dbReference>
<dbReference type="Gene3D" id="1.25.10.10">
    <property type="entry name" value="Leucine-rich Repeat Variant"/>
    <property type="match status" value="2"/>
</dbReference>
<dbReference type="GO" id="GO:0010008">
    <property type="term" value="C:endosome membrane"/>
    <property type="evidence" value="ECO:0007669"/>
    <property type="project" value="TreeGrafter"/>
</dbReference>
<gene>
    <name evidence="6" type="ORF">EGYM00163_LOCUS27226</name>
    <name evidence="7" type="ORF">EGYM00163_LOCUS27228</name>
</gene>
<feature type="domain" description="Vacuolar protein 14 C-terminal Fig4-binding" evidence="5">
    <location>
        <begin position="438"/>
        <end position="613"/>
    </location>
</feature>
<comment type="similarity">
    <text evidence="2">Belongs to the VAC14 family.</text>
</comment>
<keyword evidence="3" id="KW-0677">Repeat</keyword>
<dbReference type="InterPro" id="IPR026825">
    <property type="entry name" value="Vac14"/>
</dbReference>
<sequence>MSEQLISSAVARNLADSKQDVRKKGAQEIETQVKQLRQDGEWQKVRAVVDSLTINFTRSVQTSHRKGGLLALAATAIALFTEVGPFLADLVMPVIECFSDQDATVRFHACETMYNIAKVARADILPFFAQIFEGLVKLSADNELKVQNATFTLDRLIKDIATEIDAFDVARFIGLVKKQIGSNNPYIRQFLVSWLMALDAVPDINIIKYLPEYLDGLFHMLSDRNKEIVQMTETLLGELKRELHEGGQPTPVGYGPLIKILIAHCSSKEDRTRKAALLWLLDFLENGKERLLPFSADLIRAVFPCISDREEAIRTTATKVNDALATLMKSEEVDQELECTTIKALQEMLVRSETRTRIATLHWILMLLDKNSDLVLSHFAELFPLLLKTLSDASSSEEVVTLDLSVLATLSKTPENFKKFMHDLVGLLKKERKKLLTRSSIGLIIRQLSLLINPEKIFRELATILQREQDKEFVSPFVQTLNMILLTSAELMPLRTLLKSGLEVDDARSLFLELYYCWSYNAVSTLSLCLLSMAHEHAYTLVCSFDEMQVTVNFLTQIDKLVQLLESPIFAHVRLQLLEPTQNPYLVKTLFGILMLLPQSSAYDLLKNRLKSVSTLTLTTHIQLSSENQKPKKSKDNSKINWDQMLAHFNSVQQKGAVPLLSPSPSTG</sequence>
<dbReference type="GO" id="GO:0070772">
    <property type="term" value="C:PAS complex"/>
    <property type="evidence" value="ECO:0007669"/>
    <property type="project" value="InterPro"/>
</dbReference>
<dbReference type="InterPro" id="IPR011989">
    <property type="entry name" value="ARM-like"/>
</dbReference>
<comment type="subcellular location">
    <subcellularLocation>
        <location evidence="1">Endomembrane system</location>
    </subcellularLocation>
</comment>
<dbReference type="SUPFAM" id="SSF48371">
    <property type="entry name" value="ARM repeat"/>
    <property type="match status" value="1"/>
</dbReference>
<evidence type="ECO:0000256" key="3">
    <source>
        <dbReference type="ARBA" id="ARBA00022737"/>
    </source>
</evidence>
<dbReference type="EMBL" id="HBJA01077650">
    <property type="protein sequence ID" value="CAE0816069.1"/>
    <property type="molecule type" value="Transcribed_RNA"/>
</dbReference>
<reference evidence="7" key="1">
    <citation type="submission" date="2021-01" db="EMBL/GenBank/DDBJ databases">
        <authorList>
            <person name="Corre E."/>
            <person name="Pelletier E."/>
            <person name="Niang G."/>
            <person name="Scheremetjew M."/>
            <person name="Finn R."/>
            <person name="Kale V."/>
            <person name="Holt S."/>
            <person name="Cochrane G."/>
            <person name="Meng A."/>
            <person name="Brown T."/>
            <person name="Cohen L."/>
        </authorList>
    </citation>
    <scope>NUCLEOTIDE SEQUENCE</scope>
    <source>
        <strain evidence="7">CCMP1594</strain>
    </source>
</reference>
<evidence type="ECO:0000256" key="1">
    <source>
        <dbReference type="ARBA" id="ARBA00004308"/>
    </source>
</evidence>
<organism evidence="7">
    <name type="scientific">Eutreptiella gymnastica</name>
    <dbReference type="NCBI Taxonomy" id="73025"/>
    <lineage>
        <taxon>Eukaryota</taxon>
        <taxon>Discoba</taxon>
        <taxon>Euglenozoa</taxon>
        <taxon>Euglenida</taxon>
        <taxon>Spirocuta</taxon>
        <taxon>Euglenophyceae</taxon>
        <taxon>Eutreptiales</taxon>
        <taxon>Eutreptiaceae</taxon>
        <taxon>Eutreptiella</taxon>
    </lineage>
</organism>